<evidence type="ECO:0000256" key="2">
    <source>
        <dbReference type="ARBA" id="ARBA00022737"/>
    </source>
</evidence>
<feature type="domain" description="Teneurin NHL" evidence="6">
    <location>
        <begin position="159"/>
        <end position="244"/>
    </location>
</feature>
<keyword evidence="8" id="KW-1185">Reference proteome</keyword>
<feature type="signal peptide" evidence="4">
    <location>
        <begin position="1"/>
        <end position="19"/>
    </location>
</feature>
<dbReference type="OrthoDB" id="791543at2"/>
<dbReference type="PANTHER" id="PTHR46388:SF2">
    <property type="entry name" value="NHL REPEAT-CONTAINING PROTEIN 2"/>
    <property type="match status" value="1"/>
</dbReference>
<evidence type="ECO:0000256" key="1">
    <source>
        <dbReference type="ARBA" id="ARBA00022729"/>
    </source>
</evidence>
<dbReference type="PROSITE" id="PS51125">
    <property type="entry name" value="NHL"/>
    <property type="match status" value="1"/>
</dbReference>
<dbReference type="EMBL" id="CP040749">
    <property type="protein sequence ID" value="QCX40923.1"/>
    <property type="molecule type" value="Genomic_DNA"/>
</dbReference>
<gene>
    <name evidence="7" type="ORF">FF125_21645</name>
</gene>
<dbReference type="InterPro" id="IPR026444">
    <property type="entry name" value="Secre_tail"/>
</dbReference>
<accession>A0A5B7TZN5</accession>
<keyword evidence="2" id="KW-0677">Repeat</keyword>
<dbReference type="KEGG" id="fbe:FF125_21645"/>
<dbReference type="Gene3D" id="2.120.10.30">
    <property type="entry name" value="TolB, C-terminal domain"/>
    <property type="match status" value="3"/>
</dbReference>
<organism evidence="7 8">
    <name type="scientific">Aureibaculum algae</name>
    <dbReference type="NCBI Taxonomy" id="2584122"/>
    <lineage>
        <taxon>Bacteria</taxon>
        <taxon>Pseudomonadati</taxon>
        <taxon>Bacteroidota</taxon>
        <taxon>Flavobacteriia</taxon>
        <taxon>Flavobacteriales</taxon>
        <taxon>Flavobacteriaceae</taxon>
        <taxon>Aureibaculum</taxon>
    </lineage>
</organism>
<dbReference type="Pfam" id="PF25021">
    <property type="entry name" value="TEN_NHL"/>
    <property type="match status" value="2"/>
</dbReference>
<protein>
    <submittedName>
        <fullName evidence="7">T9SS type A sorting domain-containing protein</fullName>
    </submittedName>
</protein>
<proteinExistence type="predicted"/>
<dbReference type="NCBIfam" id="TIGR04183">
    <property type="entry name" value="Por_Secre_tail"/>
    <property type="match status" value="1"/>
</dbReference>
<dbReference type="InterPro" id="IPR001258">
    <property type="entry name" value="NHL_repeat"/>
</dbReference>
<sequence>MKKNYIILLFLCLVYTAQSQTITTVAGTGSSGFSGDGGLATTAKLNLPFNLTFDKSDNIYIADTYNNSIRRIDKESGIITTVVGTADKKQVSELKTPTGLTFDNYNNLYVADLANLRIRKVNLDTGSSITLVGKKSETEFPNINEYLGGPFNVVFDKHGNLYVSVNGDSNVKKVDFTTGKVTIIAGTGEVGFSGDGGQASAAKLANPTGLALDGKGNLFISDSGNERIRKINLSTGIITTIAGTGETGFVGENVDATKAQLANPLGLAINNNGDLFVVDRGNNMVRKIALSTGKITTVAGNGESGFSGDGELAKDAKLSNPTGLAFNKTGELFVVDRGNNRIRKISGLASADTDEVSLEASIKVYPNPSTDKITIDIKDNVELKYVLMFDSNGSQVKVQLKDKSLNVAKLPRGIYVLRIATSEGSTEQKVVLE</sequence>
<evidence type="ECO:0000256" key="4">
    <source>
        <dbReference type="SAM" id="SignalP"/>
    </source>
</evidence>
<evidence type="ECO:0000256" key="3">
    <source>
        <dbReference type="PROSITE-ProRule" id="PRU00504"/>
    </source>
</evidence>
<dbReference type="AlphaFoldDB" id="A0A5B7TZN5"/>
<name>A0A5B7TZN5_9FLAO</name>
<dbReference type="PANTHER" id="PTHR46388">
    <property type="entry name" value="NHL REPEAT-CONTAINING PROTEIN 2"/>
    <property type="match status" value="1"/>
</dbReference>
<feature type="chain" id="PRO_5023044501" evidence="4">
    <location>
        <begin position="20"/>
        <end position="433"/>
    </location>
</feature>
<dbReference type="Pfam" id="PF18962">
    <property type="entry name" value="Por_Secre_tail"/>
    <property type="match status" value="1"/>
</dbReference>
<evidence type="ECO:0000259" key="5">
    <source>
        <dbReference type="Pfam" id="PF18962"/>
    </source>
</evidence>
<evidence type="ECO:0000313" key="8">
    <source>
        <dbReference type="Proteomes" id="UP000306229"/>
    </source>
</evidence>
<dbReference type="InterPro" id="IPR011042">
    <property type="entry name" value="6-blade_b-propeller_TolB-like"/>
</dbReference>
<dbReference type="SUPFAM" id="SSF101898">
    <property type="entry name" value="NHL repeat"/>
    <property type="match status" value="1"/>
</dbReference>
<dbReference type="Proteomes" id="UP000306229">
    <property type="component" value="Chromosome"/>
</dbReference>
<feature type="domain" description="Secretion system C-terminal sorting" evidence="5">
    <location>
        <begin position="364"/>
        <end position="431"/>
    </location>
</feature>
<reference evidence="7 8" key="1">
    <citation type="submission" date="2019-05" db="EMBL/GenBank/DDBJ databases">
        <title>Algicella ahnfeltiae gen. nov., sp. nov., a novel marine bacterium of the family Flavobacteriaceae isolated from a red alga.</title>
        <authorList>
            <person name="Nedashkovskaya O.I."/>
            <person name="Kukhlevskiy A.D."/>
            <person name="Kim S.-G."/>
            <person name="Zhukova N.V."/>
            <person name="Mikhailov V.V."/>
        </authorList>
    </citation>
    <scope>NUCLEOTIDE SEQUENCE [LARGE SCALE GENOMIC DNA]</scope>
    <source>
        <strain evidence="7 8">10Alg115</strain>
    </source>
</reference>
<evidence type="ECO:0000259" key="6">
    <source>
        <dbReference type="Pfam" id="PF25021"/>
    </source>
</evidence>
<dbReference type="Pfam" id="PF01436">
    <property type="entry name" value="NHL"/>
    <property type="match status" value="2"/>
</dbReference>
<feature type="domain" description="Teneurin NHL" evidence="6">
    <location>
        <begin position="33"/>
        <end position="92"/>
    </location>
</feature>
<dbReference type="RefSeq" id="WP_138952280.1">
    <property type="nucleotide sequence ID" value="NZ_CP040749.1"/>
</dbReference>
<feature type="repeat" description="NHL" evidence="3">
    <location>
        <begin position="305"/>
        <end position="348"/>
    </location>
</feature>
<dbReference type="InterPro" id="IPR056822">
    <property type="entry name" value="TEN_NHL"/>
</dbReference>
<evidence type="ECO:0000313" key="7">
    <source>
        <dbReference type="EMBL" id="QCX40923.1"/>
    </source>
</evidence>
<keyword evidence="1 4" id="KW-0732">Signal</keyword>